<dbReference type="EMBL" id="KZ451923">
    <property type="protein sequence ID" value="PKA61823.1"/>
    <property type="molecule type" value="Genomic_DNA"/>
</dbReference>
<reference evidence="1 2" key="1">
    <citation type="journal article" date="2017" name="Nature">
        <title>The Apostasia genome and the evolution of orchids.</title>
        <authorList>
            <person name="Zhang G.Q."/>
            <person name="Liu K.W."/>
            <person name="Li Z."/>
            <person name="Lohaus R."/>
            <person name="Hsiao Y.Y."/>
            <person name="Niu S.C."/>
            <person name="Wang J.Y."/>
            <person name="Lin Y.C."/>
            <person name="Xu Q."/>
            <person name="Chen L.J."/>
            <person name="Yoshida K."/>
            <person name="Fujiwara S."/>
            <person name="Wang Z.W."/>
            <person name="Zhang Y.Q."/>
            <person name="Mitsuda N."/>
            <person name="Wang M."/>
            <person name="Liu G.H."/>
            <person name="Pecoraro L."/>
            <person name="Huang H.X."/>
            <person name="Xiao X.J."/>
            <person name="Lin M."/>
            <person name="Wu X.Y."/>
            <person name="Wu W.L."/>
            <person name="Chen Y.Y."/>
            <person name="Chang S.B."/>
            <person name="Sakamoto S."/>
            <person name="Ohme-Takagi M."/>
            <person name="Yagi M."/>
            <person name="Zeng S.J."/>
            <person name="Shen C.Y."/>
            <person name="Yeh C.M."/>
            <person name="Luo Y.B."/>
            <person name="Tsai W.C."/>
            <person name="Van de Peer Y."/>
            <person name="Liu Z.J."/>
        </authorList>
    </citation>
    <scope>NUCLEOTIDE SEQUENCE [LARGE SCALE GENOMIC DNA]</scope>
    <source>
        <strain evidence="2">cv. Shenzhen</strain>
        <tissue evidence="1">Stem</tissue>
    </source>
</reference>
<organism evidence="1 2">
    <name type="scientific">Apostasia shenzhenica</name>
    <dbReference type="NCBI Taxonomy" id="1088818"/>
    <lineage>
        <taxon>Eukaryota</taxon>
        <taxon>Viridiplantae</taxon>
        <taxon>Streptophyta</taxon>
        <taxon>Embryophyta</taxon>
        <taxon>Tracheophyta</taxon>
        <taxon>Spermatophyta</taxon>
        <taxon>Magnoliopsida</taxon>
        <taxon>Liliopsida</taxon>
        <taxon>Asparagales</taxon>
        <taxon>Orchidaceae</taxon>
        <taxon>Apostasioideae</taxon>
        <taxon>Apostasia</taxon>
    </lineage>
</organism>
<evidence type="ECO:0000313" key="2">
    <source>
        <dbReference type="Proteomes" id="UP000236161"/>
    </source>
</evidence>
<gene>
    <name evidence="1" type="ORF">AXF42_Ash008655</name>
</gene>
<keyword evidence="2" id="KW-1185">Reference proteome</keyword>
<proteinExistence type="predicted"/>
<accession>A0A2I0B200</accession>
<sequence>MSRGSAGDSGSSSVKELSALLITPVFLWNTLQTTHSSCIIESRLHLHKEVNFEEDDLKGEVFMVIIPWPTLGDS</sequence>
<protein>
    <submittedName>
        <fullName evidence="1">Uncharacterized protein</fullName>
    </submittedName>
</protein>
<evidence type="ECO:0000313" key="1">
    <source>
        <dbReference type="EMBL" id="PKA61823.1"/>
    </source>
</evidence>
<name>A0A2I0B200_9ASPA</name>
<dbReference type="AlphaFoldDB" id="A0A2I0B200"/>
<dbReference type="Proteomes" id="UP000236161">
    <property type="component" value="Unassembled WGS sequence"/>
</dbReference>